<dbReference type="EMBL" id="KX156871">
    <property type="protein sequence ID" value="AQX44141.1"/>
    <property type="molecule type" value="mRNA"/>
</dbReference>
<sequence>MAICVNSCLRLSCSVPTPAPPSPKPVITVPAGHRRQLFQKSAAVAAAATVLMIGATTAVLIPAEAGGAEVASAVRWSEKRKCPPWHVNSLENIVPENLPRPPPGRRPDGLAAFGKAPAVAGGAPVRSYNGGCYSL</sequence>
<dbReference type="PANTHER" id="PTHR37210:SF2">
    <property type="entry name" value="PROTEIN CHLOROPLAST VESICULATION"/>
    <property type="match status" value="1"/>
</dbReference>
<name>A0A1S6YFU5_9ASPA</name>
<evidence type="ECO:0000256" key="1">
    <source>
        <dbReference type="SAM" id="Phobius"/>
    </source>
</evidence>
<proteinExistence type="evidence at transcript level"/>
<reference evidence="2" key="1">
    <citation type="submission" date="2016-04" db="EMBL/GenBank/DDBJ databases">
        <authorList>
            <person name="Evans L.H."/>
            <person name="Alamgir A."/>
            <person name="Owens N."/>
            <person name="Weber N.D."/>
            <person name="Virtaneva K."/>
            <person name="Barbian K."/>
            <person name="Babar A."/>
            <person name="Rosenke K."/>
        </authorList>
    </citation>
    <scope>NUCLEOTIDE SEQUENCE</scope>
</reference>
<keyword evidence="1" id="KW-1133">Transmembrane helix</keyword>
<organism evidence="2">
    <name type="scientific">Apostasia odorata</name>
    <dbReference type="NCBI Taxonomy" id="280455"/>
    <lineage>
        <taxon>Eukaryota</taxon>
        <taxon>Viridiplantae</taxon>
        <taxon>Streptophyta</taxon>
        <taxon>Embryophyta</taxon>
        <taxon>Tracheophyta</taxon>
        <taxon>Spermatophyta</taxon>
        <taxon>Magnoliopsida</taxon>
        <taxon>Liliopsida</taxon>
        <taxon>Asparagales</taxon>
        <taxon>Orchidaceae</taxon>
        <taxon>Apostasioideae</taxon>
        <taxon>Apostasia</taxon>
    </lineage>
</organism>
<dbReference type="PANTHER" id="PTHR37210">
    <property type="entry name" value="EXPRESSED PROTEIN"/>
    <property type="match status" value="1"/>
</dbReference>
<keyword evidence="1" id="KW-0812">Transmembrane</keyword>
<reference evidence="2" key="2">
    <citation type="journal article" date="2017" name="Plant J.">
        <title>Concomitant loss of NDH complex-related genes within chloroplast and nuclear genomes in some orchids.</title>
        <authorList>
            <person name="Lin C.S."/>
            <person name="Chen J.J."/>
            <person name="Chiu C.C."/>
            <person name="Hsiao H.C."/>
            <person name="Yang C.J."/>
            <person name="Jin X.H."/>
            <person name="Leebens-Mack J."/>
            <person name="dePamphilis C.W."/>
            <person name="Huang Y.T."/>
            <person name="Yang L.H."/>
            <person name="Chang W.J."/>
            <person name="Kui L."/>
            <person name="Wong G.K."/>
            <person name="Hu J.M."/>
            <person name="Wang W."/>
            <person name="Shih M.C."/>
        </authorList>
    </citation>
    <scope>NUCLEOTIDE SEQUENCE</scope>
</reference>
<evidence type="ECO:0000313" key="2">
    <source>
        <dbReference type="EMBL" id="AQX44141.1"/>
    </source>
</evidence>
<dbReference type="AlphaFoldDB" id="A0A1S6YFU5"/>
<dbReference type="InterPro" id="IPR053350">
    <property type="entry name" value="CV_Inducer"/>
</dbReference>
<accession>A0A1S6YFU5</accession>
<protein>
    <submittedName>
        <fullName evidence="2">Uncharacterized protein</fullName>
    </submittedName>
</protein>
<keyword evidence="1" id="KW-0472">Membrane</keyword>
<feature type="transmembrane region" description="Helical" evidence="1">
    <location>
        <begin position="42"/>
        <end position="63"/>
    </location>
</feature>